<reference evidence="1 2" key="1">
    <citation type="journal article" date="2018" name="Front. Microbiol.">
        <title>Hydrolytic Capabilities as a Key to Environmental Success: Chitinolytic and Cellulolytic Acidobacteria From Acidic Sub-arctic Soils and Boreal Peatlands.</title>
        <authorList>
            <person name="Belova S.E."/>
            <person name="Ravin N.V."/>
            <person name="Pankratov T.A."/>
            <person name="Rakitin A.L."/>
            <person name="Ivanova A.A."/>
            <person name="Beletsky A.V."/>
            <person name="Mardanov A.V."/>
            <person name="Sinninghe Damste J.S."/>
            <person name="Dedysh S.N."/>
        </authorList>
    </citation>
    <scope>NUCLEOTIDE SEQUENCE [LARGE SCALE GENOMIC DNA]</scope>
    <source>
        <strain evidence="1 2">SBC82</strain>
    </source>
</reference>
<dbReference type="EMBL" id="CP030840">
    <property type="protein sequence ID" value="AXC12692.1"/>
    <property type="molecule type" value="Genomic_DNA"/>
</dbReference>
<name>A0A2Z5G0R0_9BACT</name>
<dbReference type="Proteomes" id="UP000253606">
    <property type="component" value="Chromosome"/>
</dbReference>
<proteinExistence type="predicted"/>
<evidence type="ECO:0000313" key="1">
    <source>
        <dbReference type="EMBL" id="AXC12692.1"/>
    </source>
</evidence>
<keyword evidence="2" id="KW-1185">Reference proteome</keyword>
<gene>
    <name evidence="1" type="ORF">ACPOL_3405</name>
</gene>
<dbReference type="AlphaFoldDB" id="A0A2Z5G0R0"/>
<protein>
    <submittedName>
        <fullName evidence="1">Uncharacterized protein</fullName>
    </submittedName>
</protein>
<dbReference type="KEGG" id="abas:ACPOL_3405"/>
<accession>A0A2Z5G0R0</accession>
<evidence type="ECO:0000313" key="2">
    <source>
        <dbReference type="Proteomes" id="UP000253606"/>
    </source>
</evidence>
<organism evidence="1 2">
    <name type="scientific">Acidisarcina polymorpha</name>
    <dbReference type="NCBI Taxonomy" id="2211140"/>
    <lineage>
        <taxon>Bacteria</taxon>
        <taxon>Pseudomonadati</taxon>
        <taxon>Acidobacteriota</taxon>
        <taxon>Terriglobia</taxon>
        <taxon>Terriglobales</taxon>
        <taxon>Acidobacteriaceae</taxon>
        <taxon>Acidisarcina</taxon>
    </lineage>
</organism>
<sequence>MILSTMIGTTEIAQTLPDPAVQERILSSTCEFLLSSF</sequence>